<keyword evidence="2" id="KW-0472">Membrane</keyword>
<feature type="transmembrane region" description="Helical" evidence="2">
    <location>
        <begin position="16"/>
        <end position="37"/>
    </location>
</feature>
<name>A0A9X7M3D5_BACCE</name>
<proteinExistence type="predicted"/>
<evidence type="ECO:0000256" key="1">
    <source>
        <dbReference type="SAM" id="Coils"/>
    </source>
</evidence>
<sequence length="67" mass="7634">MGYGKAEINNGRVNKGIQLIAIFVGAVVIDIASYLLLREDKNKRVAFAKEEFETWKKENNDKESECK</sequence>
<reference evidence="3 4" key="1">
    <citation type="journal article" date="2019" name="Ecotoxicol. Environ. Saf.">
        <title>Microbial characterization of heavy metal resistant bacterial strains isolated from an electroplating wastewater treatment plant.</title>
        <authorList>
            <person name="Cai X."/>
            <person name="Zheng X."/>
            <person name="Zhang D."/>
            <person name="Iqbal W."/>
            <person name="Liu C."/>
            <person name="Yang B."/>
            <person name="Zhao X."/>
            <person name="Lu X."/>
            <person name="Mao Y."/>
        </authorList>
    </citation>
    <scope>NUCLEOTIDE SEQUENCE [LARGE SCALE GENOMIC DNA]</scope>
    <source>
        <strain evidence="3 4">Co1-1</strain>
    </source>
</reference>
<keyword evidence="2" id="KW-0812">Transmembrane</keyword>
<dbReference type="RefSeq" id="WP_208743068.1">
    <property type="nucleotide sequence ID" value="NZ_CP031778.1"/>
</dbReference>
<evidence type="ECO:0000256" key="2">
    <source>
        <dbReference type="SAM" id="Phobius"/>
    </source>
</evidence>
<gene>
    <name evidence="3" type="ORF">D0437_31875</name>
</gene>
<dbReference type="AlphaFoldDB" id="A0A9X7M3D5"/>
<keyword evidence="2" id="KW-1133">Transmembrane helix</keyword>
<dbReference type="Proteomes" id="UP000321735">
    <property type="component" value="Chromosome"/>
</dbReference>
<organism evidence="3 4">
    <name type="scientific">Bacillus cereus</name>
    <dbReference type="NCBI Taxonomy" id="1396"/>
    <lineage>
        <taxon>Bacteria</taxon>
        <taxon>Bacillati</taxon>
        <taxon>Bacillota</taxon>
        <taxon>Bacilli</taxon>
        <taxon>Bacillales</taxon>
        <taxon>Bacillaceae</taxon>
        <taxon>Bacillus</taxon>
        <taxon>Bacillus cereus group</taxon>
    </lineage>
</organism>
<keyword evidence="1" id="KW-0175">Coiled coil</keyword>
<dbReference type="EMBL" id="CP031778">
    <property type="protein sequence ID" value="QDZ77293.1"/>
    <property type="molecule type" value="Genomic_DNA"/>
</dbReference>
<evidence type="ECO:0000313" key="4">
    <source>
        <dbReference type="Proteomes" id="UP000321735"/>
    </source>
</evidence>
<accession>A0A9X7M3D5</accession>
<feature type="coiled-coil region" evidence="1">
    <location>
        <begin position="38"/>
        <end position="65"/>
    </location>
</feature>
<evidence type="ECO:0000313" key="3">
    <source>
        <dbReference type="EMBL" id="QDZ77293.1"/>
    </source>
</evidence>
<protein>
    <submittedName>
        <fullName evidence="3">Uncharacterized protein</fullName>
    </submittedName>
</protein>